<sequence length="173" mass="19972">MVLLNHKILKNIMLERTKEEEVADLALPTKTVTSCRYVFCKACLIDFVESKEKMAWFSSSSIWEKNQLSEFKTSTKLDDLLLGVNCVRLVGSMSITARDGAVDKFTKDSDCRMLLMILKDGGIALDIKVASHIFIMDIWWNPVVEQQALDRIRRIGLHKPVKYVSYFMQFRCR</sequence>
<dbReference type="eggNOG" id="KOG1002">
    <property type="taxonomic scope" value="Eukaryota"/>
</dbReference>
<keyword evidence="3" id="KW-0067">ATP-binding</keyword>
<name>K4CEC6_SOLLC</name>
<dbReference type="InterPro" id="IPR049730">
    <property type="entry name" value="SNF2/RAD54-like_C"/>
</dbReference>
<dbReference type="Pfam" id="PF00271">
    <property type="entry name" value="Helicase_C"/>
    <property type="match status" value="1"/>
</dbReference>
<dbReference type="GO" id="GO:0016787">
    <property type="term" value="F:hydrolase activity"/>
    <property type="evidence" value="ECO:0007669"/>
    <property type="project" value="UniProtKB-KW"/>
</dbReference>
<dbReference type="Gene3D" id="3.40.50.300">
    <property type="entry name" value="P-loop containing nucleotide triphosphate hydrolases"/>
    <property type="match status" value="1"/>
</dbReference>
<dbReference type="InParanoid" id="K4CEC6"/>
<organism evidence="5">
    <name type="scientific">Solanum lycopersicum</name>
    <name type="common">Tomato</name>
    <name type="synonym">Lycopersicon esculentum</name>
    <dbReference type="NCBI Taxonomy" id="4081"/>
    <lineage>
        <taxon>Eukaryota</taxon>
        <taxon>Viridiplantae</taxon>
        <taxon>Streptophyta</taxon>
        <taxon>Embryophyta</taxon>
        <taxon>Tracheophyta</taxon>
        <taxon>Spermatophyta</taxon>
        <taxon>Magnoliopsida</taxon>
        <taxon>eudicotyledons</taxon>
        <taxon>Gunneridae</taxon>
        <taxon>Pentapetalae</taxon>
        <taxon>asterids</taxon>
        <taxon>lamiids</taxon>
        <taxon>Solanales</taxon>
        <taxon>Solanaceae</taxon>
        <taxon>Solanoideae</taxon>
        <taxon>Solaneae</taxon>
        <taxon>Solanum</taxon>
        <taxon>Solanum subgen. Lycopersicon</taxon>
    </lineage>
</organism>
<dbReference type="GO" id="GO:0005524">
    <property type="term" value="F:ATP binding"/>
    <property type="evidence" value="ECO:0007669"/>
    <property type="project" value="UniProtKB-KW"/>
</dbReference>
<evidence type="ECO:0000313" key="5">
    <source>
        <dbReference type="EnsemblPlants" id="Solyc07g042660.1.1"/>
    </source>
</evidence>
<dbReference type="SUPFAM" id="SSF52540">
    <property type="entry name" value="P-loop containing nucleoside triphosphate hydrolases"/>
    <property type="match status" value="1"/>
</dbReference>
<evidence type="ECO:0000256" key="3">
    <source>
        <dbReference type="ARBA" id="ARBA00022840"/>
    </source>
</evidence>
<dbReference type="PaxDb" id="4081-Solyc07g042660.1.1"/>
<proteinExistence type="predicted"/>
<evidence type="ECO:0000256" key="2">
    <source>
        <dbReference type="ARBA" id="ARBA00022801"/>
    </source>
</evidence>
<dbReference type="InterPro" id="IPR027417">
    <property type="entry name" value="P-loop_NTPase"/>
</dbReference>
<dbReference type="PhylomeDB" id="K4CEC6"/>
<protein>
    <recommendedName>
        <fullName evidence="4">Helicase C-terminal domain-containing protein</fullName>
    </recommendedName>
</protein>
<dbReference type="EnsemblPlants" id="Solyc07g042660.1.1">
    <property type="protein sequence ID" value="Solyc07g042660.1.1"/>
    <property type="gene ID" value="Solyc07g042660.1"/>
</dbReference>
<reference evidence="5" key="2">
    <citation type="submission" date="2015-06" db="UniProtKB">
        <authorList>
            <consortium name="EnsemblPlants"/>
        </authorList>
    </citation>
    <scope>IDENTIFICATION</scope>
    <source>
        <strain evidence="5">cv. Heinz 1706</strain>
    </source>
</reference>
<dbReference type="PANTHER" id="PTHR45626">
    <property type="entry name" value="TRANSCRIPTION TERMINATION FACTOR 2-RELATED"/>
    <property type="match status" value="1"/>
</dbReference>
<evidence type="ECO:0000313" key="6">
    <source>
        <dbReference type="Proteomes" id="UP000004994"/>
    </source>
</evidence>
<dbReference type="PROSITE" id="PS51194">
    <property type="entry name" value="HELICASE_CTER"/>
    <property type="match status" value="1"/>
</dbReference>
<keyword evidence="1" id="KW-0547">Nucleotide-binding</keyword>
<dbReference type="InterPro" id="IPR050628">
    <property type="entry name" value="SNF2_RAD54_helicase_TF"/>
</dbReference>
<feature type="domain" description="Helicase C-terminal" evidence="4">
    <location>
        <begin position="43"/>
        <end position="173"/>
    </location>
</feature>
<dbReference type="HOGENOM" id="CLU_1550213_0_0_1"/>
<keyword evidence="2" id="KW-0378">Hydrolase</keyword>
<dbReference type="CDD" id="cd18793">
    <property type="entry name" value="SF2_C_SNF"/>
    <property type="match status" value="1"/>
</dbReference>
<dbReference type="PANTHER" id="PTHR45626:SF20">
    <property type="entry name" value="ATP-DEPENDENT HELICASE RHP16-LIKE"/>
    <property type="match status" value="1"/>
</dbReference>
<dbReference type="Proteomes" id="UP000004994">
    <property type="component" value="Chromosome 7"/>
</dbReference>
<accession>K4CEC6</accession>
<reference evidence="5" key="1">
    <citation type="journal article" date="2012" name="Nature">
        <title>The tomato genome sequence provides insights into fleshy fruit evolution.</title>
        <authorList>
            <consortium name="Tomato Genome Consortium"/>
        </authorList>
    </citation>
    <scope>NUCLEOTIDE SEQUENCE [LARGE SCALE GENOMIC DNA]</scope>
    <source>
        <strain evidence="5">cv. Heinz 1706</strain>
    </source>
</reference>
<dbReference type="STRING" id="4081.K4CEC6"/>
<evidence type="ECO:0000256" key="1">
    <source>
        <dbReference type="ARBA" id="ARBA00022741"/>
    </source>
</evidence>
<keyword evidence="6" id="KW-1185">Reference proteome</keyword>
<evidence type="ECO:0000259" key="4">
    <source>
        <dbReference type="PROSITE" id="PS51194"/>
    </source>
</evidence>
<dbReference type="AlphaFoldDB" id="K4CEC6"/>
<dbReference type="InterPro" id="IPR001650">
    <property type="entry name" value="Helicase_C-like"/>
</dbReference>
<dbReference type="Gramene" id="Solyc07g042660.1.1">
    <property type="protein sequence ID" value="Solyc07g042660.1.1"/>
    <property type="gene ID" value="Solyc07g042660.1"/>
</dbReference>
<dbReference type="SMART" id="SM00490">
    <property type="entry name" value="HELICc"/>
    <property type="match status" value="1"/>
</dbReference>